<protein>
    <submittedName>
        <fullName evidence="1">Uncharacterized protein</fullName>
    </submittedName>
</protein>
<organism evidence="1 2">
    <name type="scientific">Naganishia cerealis</name>
    <dbReference type="NCBI Taxonomy" id="610337"/>
    <lineage>
        <taxon>Eukaryota</taxon>
        <taxon>Fungi</taxon>
        <taxon>Dikarya</taxon>
        <taxon>Basidiomycota</taxon>
        <taxon>Agaricomycotina</taxon>
        <taxon>Tremellomycetes</taxon>
        <taxon>Filobasidiales</taxon>
        <taxon>Filobasidiaceae</taxon>
        <taxon>Naganishia</taxon>
    </lineage>
</organism>
<reference evidence="1" key="1">
    <citation type="submission" date="2023-04" db="EMBL/GenBank/DDBJ databases">
        <title>Draft Genome sequencing of Naganishia species isolated from polar environments using Oxford Nanopore Technology.</title>
        <authorList>
            <person name="Leo P."/>
            <person name="Venkateswaran K."/>
        </authorList>
    </citation>
    <scope>NUCLEOTIDE SEQUENCE</scope>
    <source>
        <strain evidence="1">MNA-CCFEE 5261</strain>
    </source>
</reference>
<comment type="caution">
    <text evidence="1">The sequence shown here is derived from an EMBL/GenBank/DDBJ whole genome shotgun (WGS) entry which is preliminary data.</text>
</comment>
<gene>
    <name evidence="1" type="ORF">QFC19_008755</name>
</gene>
<accession>A0ACC2V0T8</accession>
<sequence>MFKKFSIKEDVSSSTSLKSSVQRHIRTAFCEQVPFLNLPAYTDAPRSEPAPQPVADLKEEEQEEDASKSSGKGGKKKGGGKKGGKNKGGKDEPEAPAVDSEGEQQLAVIDVIWPKKDALGISKCKDHINIYTLDGVPIVWQHFDGPFGANMMAPGLLSKGGRLPDGLPADALVAIHAEGKDTACGIGKLVASSEEIKKSGKGIAVEVFCYIGDDLWLLDRLS</sequence>
<keyword evidence="2" id="KW-1185">Reference proteome</keyword>
<name>A0ACC2V0T8_9TREE</name>
<dbReference type="Proteomes" id="UP001241377">
    <property type="component" value="Unassembled WGS sequence"/>
</dbReference>
<proteinExistence type="predicted"/>
<dbReference type="EMBL" id="JASBWR010000136">
    <property type="protein sequence ID" value="KAJ9092321.1"/>
    <property type="molecule type" value="Genomic_DNA"/>
</dbReference>
<evidence type="ECO:0000313" key="1">
    <source>
        <dbReference type="EMBL" id="KAJ9092321.1"/>
    </source>
</evidence>
<evidence type="ECO:0000313" key="2">
    <source>
        <dbReference type="Proteomes" id="UP001241377"/>
    </source>
</evidence>